<reference evidence="2 3" key="1">
    <citation type="submission" date="2019-03" db="EMBL/GenBank/DDBJ databases">
        <title>Genomic Encyclopedia of Type Strains, Phase IV (KMG-IV): sequencing the most valuable type-strain genomes for metagenomic binning, comparative biology and taxonomic classification.</title>
        <authorList>
            <person name="Goeker M."/>
        </authorList>
    </citation>
    <scope>NUCLEOTIDE SEQUENCE [LARGE SCALE GENOMIC DNA]</scope>
    <source>
        <strain evidence="2 3">DSM 103923</strain>
    </source>
</reference>
<dbReference type="Proteomes" id="UP000295135">
    <property type="component" value="Unassembled WGS sequence"/>
</dbReference>
<keyword evidence="2" id="KW-0489">Methyltransferase</keyword>
<dbReference type="EMBL" id="SLZY01000009">
    <property type="protein sequence ID" value="TCS71528.1"/>
    <property type="molecule type" value="Genomic_DNA"/>
</dbReference>
<proteinExistence type="predicted"/>
<dbReference type="InterPro" id="IPR013216">
    <property type="entry name" value="Methyltransf_11"/>
</dbReference>
<feature type="domain" description="Methyltransferase type 11" evidence="1">
    <location>
        <begin position="106"/>
        <end position="152"/>
    </location>
</feature>
<accession>A0A4R3JUP2</accession>
<name>A0A4R3JUP2_9PROT</name>
<dbReference type="Gene3D" id="3.40.50.150">
    <property type="entry name" value="Vaccinia Virus protein VP39"/>
    <property type="match status" value="1"/>
</dbReference>
<dbReference type="Pfam" id="PF08241">
    <property type="entry name" value="Methyltransf_11"/>
    <property type="match status" value="1"/>
</dbReference>
<dbReference type="GO" id="GO:0032259">
    <property type="term" value="P:methylation"/>
    <property type="evidence" value="ECO:0007669"/>
    <property type="project" value="UniProtKB-KW"/>
</dbReference>
<evidence type="ECO:0000313" key="2">
    <source>
        <dbReference type="EMBL" id="TCS71528.1"/>
    </source>
</evidence>
<keyword evidence="2" id="KW-0808">Transferase</keyword>
<comment type="caution">
    <text evidence="2">The sequence shown here is derived from an EMBL/GenBank/DDBJ whole genome shotgun (WGS) entry which is preliminary data.</text>
</comment>
<keyword evidence="3" id="KW-1185">Reference proteome</keyword>
<gene>
    <name evidence="2" type="ORF">EDC61_10974</name>
</gene>
<dbReference type="SUPFAM" id="SSF53335">
    <property type="entry name" value="S-adenosyl-L-methionine-dependent methyltransferases"/>
    <property type="match status" value="1"/>
</dbReference>
<dbReference type="AlphaFoldDB" id="A0A4R3JUP2"/>
<organism evidence="2 3">
    <name type="scientific">Sulfuritortus calidifontis</name>
    <dbReference type="NCBI Taxonomy" id="1914471"/>
    <lineage>
        <taxon>Bacteria</taxon>
        <taxon>Pseudomonadati</taxon>
        <taxon>Pseudomonadota</taxon>
        <taxon>Betaproteobacteria</taxon>
        <taxon>Nitrosomonadales</taxon>
        <taxon>Thiobacillaceae</taxon>
        <taxon>Sulfuritortus</taxon>
    </lineage>
</organism>
<evidence type="ECO:0000313" key="3">
    <source>
        <dbReference type="Proteomes" id="UP000295135"/>
    </source>
</evidence>
<evidence type="ECO:0000259" key="1">
    <source>
        <dbReference type="Pfam" id="PF08241"/>
    </source>
</evidence>
<dbReference type="GO" id="GO:0008757">
    <property type="term" value="F:S-adenosylmethionine-dependent methyltransferase activity"/>
    <property type="evidence" value="ECO:0007669"/>
    <property type="project" value="InterPro"/>
</dbReference>
<protein>
    <submittedName>
        <fullName evidence="2">Methyltransferase family protein</fullName>
    </submittedName>
</protein>
<sequence length="279" mass="31943">MAVNGQEDRCTIRHDVSCFTTFLDPLPPEQEGEYLFALLALTMRDWFESELGSYVLAKEQAWFDQTCVDLFGFNAMQAGQCWIDLLRANRMPYRFCSDLAEGQLHCRQDALPVAGHSLDLLALPHVLEFSSNPHQVLREAERALRPEGHLLISGFNPFSLWGASRLLRQRRGDYPWHGRFLHLNRLKDWLALLGFELQAGRMMCYAPPVNQAKWLHRFRFLEAAGDRWWALGGGVYAIHAIKRTPGMRLLTPKWGEAWRPGAAIARSLPKTTAQRGRID</sequence>
<dbReference type="InterPro" id="IPR029063">
    <property type="entry name" value="SAM-dependent_MTases_sf"/>
</dbReference>